<evidence type="ECO:0000313" key="2">
    <source>
        <dbReference type="Proteomes" id="UP001237642"/>
    </source>
</evidence>
<comment type="caution">
    <text evidence="1">The sequence shown here is derived from an EMBL/GenBank/DDBJ whole genome shotgun (WGS) entry which is preliminary data.</text>
</comment>
<dbReference type="AlphaFoldDB" id="A0AAD8J6N0"/>
<name>A0AAD8J6N0_9APIA</name>
<reference evidence="1" key="2">
    <citation type="submission" date="2023-05" db="EMBL/GenBank/DDBJ databases">
        <authorList>
            <person name="Schelkunov M.I."/>
        </authorList>
    </citation>
    <scope>NUCLEOTIDE SEQUENCE</scope>
    <source>
        <strain evidence="1">Hsosn_3</strain>
        <tissue evidence="1">Leaf</tissue>
    </source>
</reference>
<dbReference type="EMBL" id="JAUIZM010000002">
    <property type="protein sequence ID" value="KAK1396912.1"/>
    <property type="molecule type" value="Genomic_DNA"/>
</dbReference>
<gene>
    <name evidence="1" type="ORF">POM88_006775</name>
</gene>
<dbReference type="Proteomes" id="UP001237642">
    <property type="component" value="Unassembled WGS sequence"/>
</dbReference>
<organism evidence="1 2">
    <name type="scientific">Heracleum sosnowskyi</name>
    <dbReference type="NCBI Taxonomy" id="360622"/>
    <lineage>
        <taxon>Eukaryota</taxon>
        <taxon>Viridiplantae</taxon>
        <taxon>Streptophyta</taxon>
        <taxon>Embryophyta</taxon>
        <taxon>Tracheophyta</taxon>
        <taxon>Spermatophyta</taxon>
        <taxon>Magnoliopsida</taxon>
        <taxon>eudicotyledons</taxon>
        <taxon>Gunneridae</taxon>
        <taxon>Pentapetalae</taxon>
        <taxon>asterids</taxon>
        <taxon>campanulids</taxon>
        <taxon>Apiales</taxon>
        <taxon>Apiaceae</taxon>
        <taxon>Apioideae</taxon>
        <taxon>apioid superclade</taxon>
        <taxon>Tordylieae</taxon>
        <taxon>Tordyliinae</taxon>
        <taxon>Heracleum</taxon>
    </lineage>
</organism>
<evidence type="ECO:0000313" key="1">
    <source>
        <dbReference type="EMBL" id="KAK1396912.1"/>
    </source>
</evidence>
<accession>A0AAD8J6N0</accession>
<reference evidence="1" key="1">
    <citation type="submission" date="2023-02" db="EMBL/GenBank/DDBJ databases">
        <title>Genome of toxic invasive species Heracleum sosnowskyi carries increased number of genes despite the absence of recent whole-genome duplications.</title>
        <authorList>
            <person name="Schelkunov M."/>
            <person name="Shtratnikova V."/>
            <person name="Makarenko M."/>
            <person name="Klepikova A."/>
            <person name="Omelchenko D."/>
            <person name="Novikova G."/>
            <person name="Obukhova E."/>
            <person name="Bogdanov V."/>
            <person name="Penin A."/>
            <person name="Logacheva M."/>
        </authorList>
    </citation>
    <scope>NUCLEOTIDE SEQUENCE</scope>
    <source>
        <strain evidence="1">Hsosn_3</strain>
        <tissue evidence="1">Leaf</tissue>
    </source>
</reference>
<keyword evidence="2" id="KW-1185">Reference proteome</keyword>
<sequence>MENDNVNVNSCWIVPRKGLIKLNGHDFFTDQPFENDNRKNNKLNAFMEGLQEAFYRDYRYIVLEMDHELNQKRQDKNNYDEIRLAEPEDNTLAAYIAEHIARNWKTMVIIKEPFRRIRELWSLDMGLGPRAANGMLNPEIDEVAGSETRVIMSVGAMDEDAQGLDVLVVTVE</sequence>
<proteinExistence type="predicted"/>
<protein>
    <submittedName>
        <fullName evidence="1">Uncharacterized protein</fullName>
    </submittedName>
</protein>